<keyword evidence="2 7" id="KW-0436">Ligase</keyword>
<dbReference type="PATRIC" id="fig|1006006.8.peg.1679"/>
<dbReference type="PANTHER" id="PTHR43605:SF10">
    <property type="entry name" value="ACYL-COA SYNTHETASE MEDIUM CHAIN FAMILY MEMBER 3"/>
    <property type="match status" value="1"/>
</dbReference>
<dbReference type="AlphaFoldDB" id="F4G015"/>
<evidence type="ECO:0000256" key="4">
    <source>
        <dbReference type="ARBA" id="ARBA00022840"/>
    </source>
</evidence>
<gene>
    <name evidence="7" type="ordered locus">Mcup_1674</name>
</gene>
<dbReference type="GO" id="GO:0015645">
    <property type="term" value="F:fatty acid ligase activity"/>
    <property type="evidence" value="ECO:0007669"/>
    <property type="project" value="TreeGrafter"/>
</dbReference>
<dbReference type="FunFam" id="3.30.300.30:FF:000005">
    <property type="entry name" value="Acyl-coenzyme A synthetase ACSM5, mitochondrial"/>
    <property type="match status" value="1"/>
</dbReference>
<dbReference type="GO" id="GO:0006633">
    <property type="term" value="P:fatty acid biosynthetic process"/>
    <property type="evidence" value="ECO:0007669"/>
    <property type="project" value="TreeGrafter"/>
</dbReference>
<keyword evidence="3" id="KW-0547">Nucleotide-binding</keyword>
<dbReference type="GO" id="GO:0004321">
    <property type="term" value="F:fatty-acyl-CoA synthase activity"/>
    <property type="evidence" value="ECO:0007669"/>
    <property type="project" value="TreeGrafter"/>
</dbReference>
<dbReference type="EMBL" id="CP002656">
    <property type="protein sequence ID" value="AEB95777.1"/>
    <property type="molecule type" value="Genomic_DNA"/>
</dbReference>
<name>F4G015_METCR</name>
<dbReference type="InterPro" id="IPR042099">
    <property type="entry name" value="ANL_N_sf"/>
</dbReference>
<sequence>MIQDFFKKLVKAQKDLNREKIEEIVNELHKLNVYRFNWVRDVFEQTHVKERASKTALVWRDMDSKDESRLTYYEMDVLANKVLNTFRKHGLNKGSVIYLMTKVHPMHWAVFLAVIKGGLVLVPSATNLTVSELKYRFSDLKPDAVVADSLRAPVLEQALGSLPVKKFLIDDKKWGWNAFEEESTNAEPTDTYKDDVVLNYFTSGTTGMPKRVLHTATSYPLGSITTASFMGINEEDVHLNLSATGWAKFAWSSFFSPLLVGATVAAINYEGKLDPKRYLTEVEDLRVSSFCAPPTAWRQFIGLELGAYKLDRLRSIVSAGEPLNPEVIKLWKEKFGVIIRDFYGQTETTAIIGNFPFLKIKPGSMGIPHPLYDVVLLDENGVAITKPHETGYIAIKLNPRPIGLFLGYSDQSKNQEVFKGGYYYTGDKAYMDEDGYFFFVGRGDDVIKTSDYRVGPFEVESALLEHPAVVEAAVVGVPDPIRWQLVKAFVVIRKEYAPSRELAEEIREKARVVLSPYKVPRIIEFVDELPKTISGKIRRIELRKLEEERRKRGEKPKNEFSF</sequence>
<dbReference type="Gene3D" id="3.30.300.30">
    <property type="match status" value="1"/>
</dbReference>
<dbReference type="InterPro" id="IPR000873">
    <property type="entry name" value="AMP-dep_synth/lig_dom"/>
</dbReference>
<evidence type="ECO:0000313" key="7">
    <source>
        <dbReference type="EMBL" id="AEB95777.1"/>
    </source>
</evidence>
<evidence type="ECO:0000259" key="5">
    <source>
        <dbReference type="Pfam" id="PF00501"/>
    </source>
</evidence>
<evidence type="ECO:0000256" key="3">
    <source>
        <dbReference type="ARBA" id="ARBA00022741"/>
    </source>
</evidence>
<dbReference type="KEGG" id="mcn:Mcup_1674"/>
<dbReference type="OrthoDB" id="193284at2157"/>
<evidence type="ECO:0000313" key="8">
    <source>
        <dbReference type="Proteomes" id="UP000007812"/>
    </source>
</evidence>
<dbReference type="eggNOG" id="arCOG04201">
    <property type="taxonomic scope" value="Archaea"/>
</dbReference>
<evidence type="ECO:0000256" key="2">
    <source>
        <dbReference type="ARBA" id="ARBA00022598"/>
    </source>
</evidence>
<dbReference type="GeneID" id="10493863"/>
<dbReference type="GO" id="GO:0005524">
    <property type="term" value="F:ATP binding"/>
    <property type="evidence" value="ECO:0007669"/>
    <property type="project" value="UniProtKB-KW"/>
</dbReference>
<dbReference type="PANTHER" id="PTHR43605">
    <property type="entry name" value="ACYL-COENZYME A SYNTHETASE"/>
    <property type="match status" value="1"/>
</dbReference>
<dbReference type="Proteomes" id="UP000007812">
    <property type="component" value="Chromosome"/>
</dbReference>
<dbReference type="Pfam" id="PF00501">
    <property type="entry name" value="AMP-binding"/>
    <property type="match status" value="1"/>
</dbReference>
<dbReference type="STRING" id="1006006.Mcup_1674"/>
<dbReference type="CDD" id="cd05972">
    <property type="entry name" value="MACS_like"/>
    <property type="match status" value="1"/>
</dbReference>
<dbReference type="Gene3D" id="3.40.50.12780">
    <property type="entry name" value="N-terminal domain of ligase-like"/>
    <property type="match status" value="1"/>
</dbReference>
<dbReference type="RefSeq" id="WP_013738275.1">
    <property type="nucleotide sequence ID" value="NC_015435.1"/>
</dbReference>
<organism evidence="7 8">
    <name type="scientific">Metallosphaera cuprina (strain Ar-4)</name>
    <dbReference type="NCBI Taxonomy" id="1006006"/>
    <lineage>
        <taxon>Archaea</taxon>
        <taxon>Thermoproteota</taxon>
        <taxon>Thermoprotei</taxon>
        <taxon>Sulfolobales</taxon>
        <taxon>Sulfolobaceae</taxon>
        <taxon>Metallosphaera</taxon>
    </lineage>
</organism>
<dbReference type="HOGENOM" id="CLU_000022_59_10_2"/>
<reference evidence="7 8" key="1">
    <citation type="journal article" date="2011" name="J. Bacteriol.">
        <title>Complete genome sequence of Metallosphaera cuprina, a metal sulfide-oxidizing archaeon from a hot spring.</title>
        <authorList>
            <person name="Liu L.J."/>
            <person name="You X.Y."/>
            <person name="Zheng H."/>
            <person name="Wang S."/>
            <person name="Jiang C.Y."/>
            <person name="Liu S.J."/>
        </authorList>
    </citation>
    <scope>NUCLEOTIDE SEQUENCE [LARGE SCALE GENOMIC DNA]</scope>
    <source>
        <strain evidence="7 8">Ar-4</strain>
    </source>
</reference>
<dbReference type="GO" id="GO:0016405">
    <property type="term" value="F:CoA-ligase activity"/>
    <property type="evidence" value="ECO:0007669"/>
    <property type="project" value="UniProtKB-ARBA"/>
</dbReference>
<keyword evidence="4" id="KW-0067">ATP-binding</keyword>
<keyword evidence="8" id="KW-1185">Reference proteome</keyword>
<comment type="similarity">
    <text evidence="1">Belongs to the ATP-dependent AMP-binding enzyme family.</text>
</comment>
<dbReference type="InterPro" id="IPR025110">
    <property type="entry name" value="AMP-bd_C"/>
</dbReference>
<dbReference type="GO" id="GO:0006637">
    <property type="term" value="P:acyl-CoA metabolic process"/>
    <property type="evidence" value="ECO:0007669"/>
    <property type="project" value="TreeGrafter"/>
</dbReference>
<protein>
    <submittedName>
        <fullName evidence="7">AMP-dependent synthetase and ligase</fullName>
    </submittedName>
</protein>
<proteinExistence type="inferred from homology"/>
<evidence type="ECO:0000259" key="6">
    <source>
        <dbReference type="Pfam" id="PF13193"/>
    </source>
</evidence>
<dbReference type="Pfam" id="PF13193">
    <property type="entry name" value="AMP-binding_C"/>
    <property type="match status" value="1"/>
</dbReference>
<feature type="domain" description="AMP-binding enzyme C-terminal" evidence="6">
    <location>
        <begin position="458"/>
        <end position="536"/>
    </location>
</feature>
<evidence type="ECO:0000256" key="1">
    <source>
        <dbReference type="ARBA" id="ARBA00006432"/>
    </source>
</evidence>
<accession>F4G015</accession>
<feature type="domain" description="AMP-dependent synthetase/ligase" evidence="5">
    <location>
        <begin position="46"/>
        <end position="408"/>
    </location>
</feature>
<dbReference type="SUPFAM" id="SSF56801">
    <property type="entry name" value="Acetyl-CoA synthetase-like"/>
    <property type="match status" value="1"/>
</dbReference>
<dbReference type="InterPro" id="IPR045851">
    <property type="entry name" value="AMP-bd_C_sf"/>
</dbReference>
<dbReference type="InterPro" id="IPR051087">
    <property type="entry name" value="Mitochondrial_ACSM"/>
</dbReference>